<name>A0A0E9PXJ1_ANGAN</name>
<accession>A0A0E9PXJ1</accession>
<organism evidence="1">
    <name type="scientific">Anguilla anguilla</name>
    <name type="common">European freshwater eel</name>
    <name type="synonym">Muraena anguilla</name>
    <dbReference type="NCBI Taxonomy" id="7936"/>
    <lineage>
        <taxon>Eukaryota</taxon>
        <taxon>Metazoa</taxon>
        <taxon>Chordata</taxon>
        <taxon>Craniata</taxon>
        <taxon>Vertebrata</taxon>
        <taxon>Euteleostomi</taxon>
        <taxon>Actinopterygii</taxon>
        <taxon>Neopterygii</taxon>
        <taxon>Teleostei</taxon>
        <taxon>Anguilliformes</taxon>
        <taxon>Anguillidae</taxon>
        <taxon>Anguilla</taxon>
    </lineage>
</organism>
<reference evidence="1" key="2">
    <citation type="journal article" date="2015" name="Fish Shellfish Immunol.">
        <title>Early steps in the European eel (Anguilla anguilla)-Vibrio vulnificus interaction in the gills: Role of the RtxA13 toxin.</title>
        <authorList>
            <person name="Callol A."/>
            <person name="Pajuelo D."/>
            <person name="Ebbesson L."/>
            <person name="Teles M."/>
            <person name="MacKenzie S."/>
            <person name="Amaro C."/>
        </authorList>
    </citation>
    <scope>NUCLEOTIDE SEQUENCE</scope>
</reference>
<sequence length="40" mass="4764">MCTLSQRSCGKKVRHMISVCGYNIQNENHRKRMFKSQHLL</sequence>
<reference evidence="1" key="1">
    <citation type="submission" date="2014-11" db="EMBL/GenBank/DDBJ databases">
        <authorList>
            <person name="Amaro Gonzalez C."/>
        </authorList>
    </citation>
    <scope>NUCLEOTIDE SEQUENCE</scope>
</reference>
<proteinExistence type="predicted"/>
<dbReference type="AlphaFoldDB" id="A0A0E9PXJ1"/>
<dbReference type="EMBL" id="GBXM01099797">
    <property type="protein sequence ID" value="JAH08780.1"/>
    <property type="molecule type" value="Transcribed_RNA"/>
</dbReference>
<evidence type="ECO:0000313" key="1">
    <source>
        <dbReference type="EMBL" id="JAH08780.1"/>
    </source>
</evidence>
<protein>
    <submittedName>
        <fullName evidence="1">Uncharacterized protein</fullName>
    </submittedName>
</protein>